<dbReference type="RefSeq" id="WP_311423478.1">
    <property type="nucleotide sequence ID" value="NZ_JAVREH010000016.1"/>
</dbReference>
<proteinExistence type="predicted"/>
<evidence type="ECO:0000313" key="2">
    <source>
        <dbReference type="Proteomes" id="UP001183176"/>
    </source>
</evidence>
<dbReference type="Proteomes" id="UP001183176">
    <property type="component" value="Unassembled WGS sequence"/>
</dbReference>
<sequence>MHPDQASYDDTTRAAATLFRAVITATSDPDTGARLWCLAALHHLGNPTIAENPAVSTATAEALIQAALQTLATLPLQQFASPPVLQASAAGRRALRQLS</sequence>
<dbReference type="EMBL" id="JAVREH010000016">
    <property type="protein sequence ID" value="MDT0262328.1"/>
    <property type="molecule type" value="Genomic_DNA"/>
</dbReference>
<organism evidence="1 2">
    <name type="scientific">Jatrophihabitans lederbergiae</name>
    <dbReference type="NCBI Taxonomy" id="3075547"/>
    <lineage>
        <taxon>Bacteria</taxon>
        <taxon>Bacillati</taxon>
        <taxon>Actinomycetota</taxon>
        <taxon>Actinomycetes</taxon>
        <taxon>Jatrophihabitantales</taxon>
        <taxon>Jatrophihabitantaceae</taxon>
        <taxon>Jatrophihabitans</taxon>
    </lineage>
</organism>
<name>A0ABU2JDI3_9ACTN</name>
<evidence type="ECO:0000313" key="1">
    <source>
        <dbReference type="EMBL" id="MDT0262328.1"/>
    </source>
</evidence>
<comment type="caution">
    <text evidence="1">The sequence shown here is derived from an EMBL/GenBank/DDBJ whole genome shotgun (WGS) entry which is preliminary data.</text>
</comment>
<keyword evidence="2" id="KW-1185">Reference proteome</keyword>
<protein>
    <submittedName>
        <fullName evidence="1">Uncharacterized protein</fullName>
    </submittedName>
</protein>
<accession>A0ABU2JDI3</accession>
<gene>
    <name evidence="1" type="ORF">RM423_13105</name>
</gene>
<reference evidence="2" key="1">
    <citation type="submission" date="2023-07" db="EMBL/GenBank/DDBJ databases">
        <title>30 novel species of actinomycetes from the DSMZ collection.</title>
        <authorList>
            <person name="Nouioui I."/>
        </authorList>
    </citation>
    <scope>NUCLEOTIDE SEQUENCE [LARGE SCALE GENOMIC DNA]</scope>
    <source>
        <strain evidence="2">DSM 44399</strain>
    </source>
</reference>